<dbReference type="FunFam" id="3.40.50.1100:FF:000007">
    <property type="entry name" value="L-threonine dehydratase catabolic TdcB"/>
    <property type="match status" value="1"/>
</dbReference>
<dbReference type="InterPro" id="IPR001926">
    <property type="entry name" value="TrpB-like_PALP"/>
</dbReference>
<keyword evidence="10" id="KW-0028">Amino-acid biosynthesis</keyword>
<dbReference type="Pfam" id="PF00291">
    <property type="entry name" value="PALP"/>
    <property type="match status" value="1"/>
</dbReference>
<protein>
    <recommendedName>
        <fullName evidence="8">L-threonine dehydratase catabolic TdcB</fullName>
        <ecNumber evidence="7">4.3.1.19</ecNumber>
    </recommendedName>
    <alternativeName>
        <fullName evidence="14">Threonine deaminase</fullName>
    </alternativeName>
</protein>
<dbReference type="CDD" id="cd04886">
    <property type="entry name" value="ACT_ThrD-II-like"/>
    <property type="match status" value="1"/>
</dbReference>
<comment type="function">
    <text evidence="13">Catalyzes the anaerobic formation of alpha-ketobutyrate and ammonia from threonine in a two-step reaction. The first step involved a dehydration of threonine and a production of enamine intermediates (aminocrotonate), which tautomerizes to its imine form (iminobutyrate). Both intermediates are unstable and short-lived. The second step is the nonenzymatic hydrolysis of the enamine/imine intermediates to form 2-ketobutyrate and free ammonia. In the low water environment of the cell, the second step is accelerated by RidA.</text>
</comment>
<keyword evidence="10" id="KW-0100">Branched-chain amino acid biosynthesis</keyword>
<evidence type="ECO:0000256" key="8">
    <source>
        <dbReference type="ARBA" id="ARBA00022248"/>
    </source>
</evidence>
<dbReference type="InterPro" id="IPR005789">
    <property type="entry name" value="Thr_deHydtase_catblc"/>
</dbReference>
<keyword evidence="11" id="KW-0663">Pyridoxal phosphate</keyword>
<evidence type="ECO:0000313" key="17">
    <source>
        <dbReference type="Proteomes" id="UP000184148"/>
    </source>
</evidence>
<dbReference type="PROSITE" id="PS51671">
    <property type="entry name" value="ACT"/>
    <property type="match status" value="1"/>
</dbReference>
<evidence type="ECO:0000256" key="3">
    <source>
        <dbReference type="ARBA" id="ARBA00004810"/>
    </source>
</evidence>
<dbReference type="PROSITE" id="PS00165">
    <property type="entry name" value="DEHYDRATASE_SER_THR"/>
    <property type="match status" value="1"/>
</dbReference>
<dbReference type="SUPFAM" id="SSF53686">
    <property type="entry name" value="Tryptophan synthase beta subunit-like PLP-dependent enzymes"/>
    <property type="match status" value="1"/>
</dbReference>
<dbReference type="InterPro" id="IPR050147">
    <property type="entry name" value="Ser/Thr_Dehydratase"/>
</dbReference>
<dbReference type="CDD" id="cd01562">
    <property type="entry name" value="Thr-dehyd"/>
    <property type="match status" value="1"/>
</dbReference>
<dbReference type="RefSeq" id="WP_073239126.1">
    <property type="nucleotide sequence ID" value="NZ_FQUY01000012.1"/>
</dbReference>
<dbReference type="AlphaFoldDB" id="A0A1M4Z5C4"/>
<name>A0A1M4Z5C4_9FIRM</name>
<dbReference type="UniPathway" id="UPA00052">
    <property type="reaction ID" value="UER00507"/>
</dbReference>
<comment type="catalytic activity">
    <reaction evidence="1">
        <text>L-threonine = 2-oxobutanoate + NH4(+)</text>
        <dbReference type="Rhea" id="RHEA:22108"/>
        <dbReference type="ChEBI" id="CHEBI:16763"/>
        <dbReference type="ChEBI" id="CHEBI:28938"/>
        <dbReference type="ChEBI" id="CHEBI:57926"/>
        <dbReference type="EC" id="4.3.1.19"/>
    </reaction>
</comment>
<dbReference type="GO" id="GO:0004794">
    <property type="term" value="F:threonine deaminase activity"/>
    <property type="evidence" value="ECO:0007669"/>
    <property type="project" value="UniProtKB-EC"/>
</dbReference>
<accession>A0A1M4Z5C4</accession>
<comment type="pathway">
    <text evidence="3">Amino-acid biosynthesis; L-isoleucine biosynthesis; 2-oxobutanoate from L-threonine: step 1/1.</text>
</comment>
<dbReference type="GO" id="GO:0070689">
    <property type="term" value="P:L-threonine catabolic process to propionate"/>
    <property type="evidence" value="ECO:0007669"/>
    <property type="project" value="UniProtKB-UniPathway"/>
</dbReference>
<dbReference type="EMBL" id="FQUY01000012">
    <property type="protein sequence ID" value="SHF13158.1"/>
    <property type="molecule type" value="Genomic_DNA"/>
</dbReference>
<comment type="similarity">
    <text evidence="5">Belongs to the serine/threonine dehydratase family.</text>
</comment>
<evidence type="ECO:0000256" key="7">
    <source>
        <dbReference type="ARBA" id="ARBA00012096"/>
    </source>
</evidence>
<comment type="pathway">
    <text evidence="4">Amino-acid degradation; L-threonine degradation via propanoate pathway; propanoate from L-threonine: step 1/4.</text>
</comment>
<keyword evidence="10" id="KW-0412">Isoleucine biosynthesis</keyword>
<evidence type="ECO:0000256" key="13">
    <source>
        <dbReference type="ARBA" id="ARBA00025527"/>
    </source>
</evidence>
<proteinExistence type="inferred from homology"/>
<organism evidence="16 17">
    <name type="scientific">Desulforamulus putei DSM 12395</name>
    <dbReference type="NCBI Taxonomy" id="1121429"/>
    <lineage>
        <taxon>Bacteria</taxon>
        <taxon>Bacillati</taxon>
        <taxon>Bacillota</taxon>
        <taxon>Clostridia</taxon>
        <taxon>Eubacteriales</taxon>
        <taxon>Peptococcaceae</taxon>
        <taxon>Desulforamulus</taxon>
    </lineage>
</organism>
<comment type="subunit">
    <text evidence="6">In the native structure, TdcB is in a dimeric form, whereas in the TdcB-AMP complex, it exists in a tetrameric form (dimer of dimers).</text>
</comment>
<evidence type="ECO:0000256" key="10">
    <source>
        <dbReference type="ARBA" id="ARBA00022624"/>
    </source>
</evidence>
<dbReference type="InterPro" id="IPR036052">
    <property type="entry name" value="TrpB-like_PALP_sf"/>
</dbReference>
<evidence type="ECO:0000256" key="11">
    <source>
        <dbReference type="ARBA" id="ARBA00022898"/>
    </source>
</evidence>
<evidence type="ECO:0000256" key="14">
    <source>
        <dbReference type="ARBA" id="ARBA00031427"/>
    </source>
</evidence>
<evidence type="ECO:0000256" key="12">
    <source>
        <dbReference type="ARBA" id="ARBA00023239"/>
    </source>
</evidence>
<feature type="domain" description="ACT" evidence="15">
    <location>
        <begin position="330"/>
        <end position="405"/>
    </location>
</feature>
<evidence type="ECO:0000256" key="2">
    <source>
        <dbReference type="ARBA" id="ARBA00001933"/>
    </source>
</evidence>
<dbReference type="NCBIfam" id="TIGR01127">
    <property type="entry name" value="ilvA_1Cterm"/>
    <property type="match status" value="1"/>
</dbReference>
<gene>
    <name evidence="16" type="ORF">SAMN02745133_01908</name>
</gene>
<dbReference type="FunFam" id="3.40.50.1100:FF:000005">
    <property type="entry name" value="Threonine dehydratase catabolic"/>
    <property type="match status" value="1"/>
</dbReference>
<evidence type="ECO:0000256" key="6">
    <source>
        <dbReference type="ARBA" id="ARBA00011447"/>
    </source>
</evidence>
<evidence type="ECO:0000256" key="4">
    <source>
        <dbReference type="ARBA" id="ARBA00004958"/>
    </source>
</evidence>
<evidence type="ECO:0000256" key="1">
    <source>
        <dbReference type="ARBA" id="ARBA00001274"/>
    </source>
</evidence>
<evidence type="ECO:0000256" key="9">
    <source>
        <dbReference type="ARBA" id="ARBA00022533"/>
    </source>
</evidence>
<dbReference type="SUPFAM" id="SSF55021">
    <property type="entry name" value="ACT-like"/>
    <property type="match status" value="1"/>
</dbReference>
<dbReference type="PANTHER" id="PTHR48078:SF6">
    <property type="entry name" value="L-THREONINE DEHYDRATASE CATABOLIC TDCB"/>
    <property type="match status" value="1"/>
</dbReference>
<dbReference type="OrthoDB" id="9811476at2"/>
<dbReference type="STRING" id="1121429.SAMN02745133_01908"/>
<keyword evidence="17" id="KW-1185">Reference proteome</keyword>
<evidence type="ECO:0000259" key="15">
    <source>
        <dbReference type="PROSITE" id="PS51671"/>
    </source>
</evidence>
<dbReference type="Proteomes" id="UP000184148">
    <property type="component" value="Unassembled WGS sequence"/>
</dbReference>
<dbReference type="InterPro" id="IPR002912">
    <property type="entry name" value="ACT_dom"/>
</dbReference>
<sequence>MANRFVTLKDILAARERLQGISRRTTLEPAEFFSQMTGSTVFLKLENLQKTGSFKLRGAYNKIASLGKDAGKGVVAASAGNHAQGVALASSQASIPATIVMPEGAPITKVERTRSYGANVVLAGQGYDDAFRRAREIQRETGAVFVHAFDDPLVIAGQGTIGLELLEDLPEVEAVLVPIGGGGLISGIACAIKEQRPQVQMIGVEASGAPCMLEACRIGKAHELASAQTIADGIAVRRVGDLTFEMVQHYVDQIVTVDDEEIAWAILMLLESAKLVVEGAGAVGIAALLHKKCDLYGKKVAVILSGGNIDVNVISIIIERGLVKAGRYLRLRTIVTDKPGSLQKLLSALATGGANVISITHDRIKPNVPLKQAEVEISLETRNAGHVEEIVRSLEQMGYVLGILK</sequence>
<keyword evidence="12" id="KW-0456">Lyase</keyword>
<comment type="cofactor">
    <cofactor evidence="2">
        <name>pyridoxal 5'-phosphate</name>
        <dbReference type="ChEBI" id="CHEBI:597326"/>
    </cofactor>
</comment>
<dbReference type="InterPro" id="IPR000634">
    <property type="entry name" value="Ser/Thr_deHydtase_PyrdxlP-BS"/>
</dbReference>
<reference evidence="17" key="1">
    <citation type="submission" date="2016-11" db="EMBL/GenBank/DDBJ databases">
        <authorList>
            <person name="Varghese N."/>
            <person name="Submissions S."/>
        </authorList>
    </citation>
    <scope>NUCLEOTIDE SEQUENCE [LARGE SCALE GENOMIC DNA]</scope>
    <source>
        <strain evidence="17">DSM 12395</strain>
    </source>
</reference>
<dbReference type="InterPro" id="IPR044561">
    <property type="entry name" value="ACT_ThrD-II-like"/>
</dbReference>
<dbReference type="GO" id="GO:0006565">
    <property type="term" value="P:L-serine catabolic process"/>
    <property type="evidence" value="ECO:0007669"/>
    <property type="project" value="TreeGrafter"/>
</dbReference>
<dbReference type="EC" id="4.3.1.19" evidence="7"/>
<evidence type="ECO:0000256" key="5">
    <source>
        <dbReference type="ARBA" id="ARBA00010869"/>
    </source>
</evidence>
<dbReference type="PANTHER" id="PTHR48078">
    <property type="entry name" value="THREONINE DEHYDRATASE, MITOCHONDRIAL-RELATED"/>
    <property type="match status" value="1"/>
</dbReference>
<dbReference type="Gene3D" id="3.30.70.260">
    <property type="match status" value="1"/>
</dbReference>
<keyword evidence="9" id="KW-0021">Allosteric enzyme</keyword>
<dbReference type="InterPro" id="IPR045865">
    <property type="entry name" value="ACT-like_dom_sf"/>
</dbReference>
<dbReference type="GO" id="GO:0030170">
    <property type="term" value="F:pyridoxal phosphate binding"/>
    <property type="evidence" value="ECO:0007669"/>
    <property type="project" value="InterPro"/>
</dbReference>
<dbReference type="GO" id="GO:0009097">
    <property type="term" value="P:isoleucine biosynthetic process"/>
    <property type="evidence" value="ECO:0007669"/>
    <property type="project" value="UniProtKB-UniPathway"/>
</dbReference>
<dbReference type="GO" id="GO:0003941">
    <property type="term" value="F:L-serine ammonia-lyase activity"/>
    <property type="evidence" value="ECO:0007669"/>
    <property type="project" value="TreeGrafter"/>
</dbReference>
<dbReference type="UniPathway" id="UPA00047">
    <property type="reaction ID" value="UER00054"/>
</dbReference>
<dbReference type="Gene3D" id="3.40.50.1100">
    <property type="match status" value="2"/>
</dbReference>
<evidence type="ECO:0000313" key="16">
    <source>
        <dbReference type="EMBL" id="SHF13158.1"/>
    </source>
</evidence>